<dbReference type="GO" id="GO:0008270">
    <property type="term" value="F:zinc ion binding"/>
    <property type="evidence" value="ECO:0007669"/>
    <property type="project" value="UniProtKB-KW"/>
</dbReference>
<dbReference type="Pfam" id="PF13912">
    <property type="entry name" value="zf-C2H2_6"/>
    <property type="match status" value="2"/>
</dbReference>
<reference evidence="4" key="2">
    <citation type="submission" date="2020-05" db="UniProtKB">
        <authorList>
            <consortium name="EnsemblMetazoa"/>
        </authorList>
    </citation>
    <scope>IDENTIFICATION</scope>
    <source>
        <strain evidence="4">Epiroticus2</strain>
    </source>
</reference>
<dbReference type="PROSITE" id="PS50157">
    <property type="entry name" value="ZINC_FINGER_C2H2_2"/>
    <property type="match status" value="3"/>
</dbReference>
<dbReference type="STRING" id="199890.A0A182PN83"/>
<dbReference type="InterPro" id="IPR013087">
    <property type="entry name" value="Znf_C2H2_type"/>
</dbReference>
<dbReference type="Proteomes" id="UP000075885">
    <property type="component" value="Unassembled WGS sequence"/>
</dbReference>
<dbReference type="GO" id="GO:0003700">
    <property type="term" value="F:DNA-binding transcription factor activity"/>
    <property type="evidence" value="ECO:0007669"/>
    <property type="project" value="InterPro"/>
</dbReference>
<organism evidence="4 5">
    <name type="scientific">Anopheles epiroticus</name>
    <dbReference type="NCBI Taxonomy" id="199890"/>
    <lineage>
        <taxon>Eukaryota</taxon>
        <taxon>Metazoa</taxon>
        <taxon>Ecdysozoa</taxon>
        <taxon>Arthropoda</taxon>
        <taxon>Hexapoda</taxon>
        <taxon>Insecta</taxon>
        <taxon>Pterygota</taxon>
        <taxon>Neoptera</taxon>
        <taxon>Endopterygota</taxon>
        <taxon>Diptera</taxon>
        <taxon>Nematocera</taxon>
        <taxon>Culicoidea</taxon>
        <taxon>Culicidae</taxon>
        <taxon>Anophelinae</taxon>
        <taxon>Anopheles</taxon>
    </lineage>
</organism>
<feature type="domain" description="C2H2-type" evidence="3">
    <location>
        <begin position="132"/>
        <end position="159"/>
    </location>
</feature>
<accession>A0A182PN83</accession>
<dbReference type="SUPFAM" id="SSF57667">
    <property type="entry name" value="beta-beta-alpha zinc fingers"/>
    <property type="match status" value="1"/>
</dbReference>
<dbReference type="InterPro" id="IPR036236">
    <property type="entry name" value="Znf_C2H2_sf"/>
</dbReference>
<name>A0A182PN83_9DIPT</name>
<dbReference type="SMART" id="SM00355">
    <property type="entry name" value="ZnF_C2H2"/>
    <property type="match status" value="5"/>
</dbReference>
<evidence type="ECO:0000256" key="1">
    <source>
        <dbReference type="PROSITE-ProRule" id="PRU00042"/>
    </source>
</evidence>
<keyword evidence="1" id="KW-0862">Zinc</keyword>
<keyword evidence="1" id="KW-0863">Zinc-finger</keyword>
<protein>
    <recommendedName>
        <fullName evidence="3">C2H2-type domain-containing protein</fullName>
    </recommendedName>
</protein>
<evidence type="ECO:0000313" key="4">
    <source>
        <dbReference type="EnsemblMetazoa" id="AEPI008408-PA"/>
    </source>
</evidence>
<evidence type="ECO:0000259" key="3">
    <source>
        <dbReference type="PROSITE" id="PS50157"/>
    </source>
</evidence>
<feature type="domain" description="C2H2-type" evidence="3">
    <location>
        <begin position="188"/>
        <end position="216"/>
    </location>
</feature>
<reference evidence="5" key="1">
    <citation type="submission" date="2013-03" db="EMBL/GenBank/DDBJ databases">
        <title>The Genome Sequence of Anopheles epiroticus epiroticus2.</title>
        <authorList>
            <consortium name="The Broad Institute Genomics Platform"/>
            <person name="Neafsey D.E."/>
            <person name="Howell P."/>
            <person name="Walker B."/>
            <person name="Young S.K."/>
            <person name="Zeng Q."/>
            <person name="Gargeya S."/>
            <person name="Fitzgerald M."/>
            <person name="Haas B."/>
            <person name="Abouelleil A."/>
            <person name="Allen A.W."/>
            <person name="Alvarado L."/>
            <person name="Arachchi H.M."/>
            <person name="Berlin A.M."/>
            <person name="Chapman S.B."/>
            <person name="Gainer-Dewar J."/>
            <person name="Goldberg J."/>
            <person name="Griggs A."/>
            <person name="Gujja S."/>
            <person name="Hansen M."/>
            <person name="Howarth C."/>
            <person name="Imamovic A."/>
            <person name="Ireland A."/>
            <person name="Larimer J."/>
            <person name="McCowan C."/>
            <person name="Murphy C."/>
            <person name="Pearson M."/>
            <person name="Poon T.W."/>
            <person name="Priest M."/>
            <person name="Roberts A."/>
            <person name="Saif S."/>
            <person name="Shea T."/>
            <person name="Sisk P."/>
            <person name="Sykes S."/>
            <person name="Wortman J."/>
            <person name="Nusbaum C."/>
            <person name="Birren B."/>
        </authorList>
    </citation>
    <scope>NUCLEOTIDE SEQUENCE [LARGE SCALE GENOMIC DNA]</scope>
    <source>
        <strain evidence="5">Epiroticus2</strain>
    </source>
</reference>
<feature type="compositionally biased region" description="Acidic residues" evidence="2">
    <location>
        <begin position="32"/>
        <end position="45"/>
    </location>
</feature>
<dbReference type="VEuPathDB" id="VectorBase:AEPI008408"/>
<keyword evidence="5" id="KW-1185">Reference proteome</keyword>
<dbReference type="EnsemblMetazoa" id="AEPI008408-RA">
    <property type="protein sequence ID" value="AEPI008408-PA"/>
    <property type="gene ID" value="AEPI008408"/>
</dbReference>
<evidence type="ECO:0000313" key="5">
    <source>
        <dbReference type="Proteomes" id="UP000075885"/>
    </source>
</evidence>
<keyword evidence="1" id="KW-0479">Metal-binding</keyword>
<evidence type="ECO:0000256" key="2">
    <source>
        <dbReference type="SAM" id="MobiDB-lite"/>
    </source>
</evidence>
<dbReference type="PROSITE" id="PS00028">
    <property type="entry name" value="ZINC_FINGER_C2H2_1"/>
    <property type="match status" value="2"/>
</dbReference>
<dbReference type="PANTHER" id="PTHR23225:SF2">
    <property type="entry name" value="AT09679P-RELATED"/>
    <property type="match status" value="1"/>
</dbReference>
<dbReference type="AlphaFoldDB" id="A0A182PN83"/>
<dbReference type="PANTHER" id="PTHR23225">
    <property type="entry name" value="ZINC FINGER PROTEIN"/>
    <property type="match status" value="1"/>
</dbReference>
<feature type="region of interest" description="Disordered" evidence="2">
    <location>
        <begin position="1"/>
        <end position="68"/>
    </location>
</feature>
<sequence length="226" mass="26512">MSLLVEPIEERLPEDMAEPLSTANDSFNDDGVINEEETLSDEQTSDEGKDKRSDTPPPAKRRNRPREEDEILLRKHYDLRCEKCPYKSETVADLFQHYRKDHQTPGYVVCCNRKFLRRARLLEHLGAHLGSMVCDVCDKVFRSLISLRLHKLDHVKPHDARQFKCDQCNYSFHKIYHLKQHQKRHERARCTICDKELAGENGLKRHMEIMHGTDNKRICPTCGIEF</sequence>
<proteinExistence type="predicted"/>
<dbReference type="Gene3D" id="3.30.160.60">
    <property type="entry name" value="Classic Zinc Finger"/>
    <property type="match status" value="2"/>
</dbReference>
<feature type="domain" description="C2H2-type" evidence="3">
    <location>
        <begin position="163"/>
        <end position="190"/>
    </location>
</feature>
<dbReference type="InterPro" id="IPR039970">
    <property type="entry name" value="TF_Grauzone"/>
</dbReference>